<comment type="caution">
    <text evidence="1">The sequence shown here is derived from an EMBL/GenBank/DDBJ whole genome shotgun (WGS) entry which is preliminary data.</text>
</comment>
<evidence type="ECO:0008006" key="3">
    <source>
        <dbReference type="Google" id="ProtNLM"/>
    </source>
</evidence>
<dbReference type="OrthoDB" id="176514at2157"/>
<sequence>MEDSNIQEVSIGEEERRDFLKLLGLTGSVGAASQFSLSDIRSALGSGTSSELAAMGEAIRADLTGTVDADVLANSMTGVATAVETLPDVRAAGFPAEEATPYQELTEPAWEAYRHLSDIGFFASAEEHLPAYTSEGLATTTEELVRAEPLTATLSEAGFSEQEITATVASVTSQQELLKHWVPASDLPADINEFDPANVGPLHKRAAGGALLWIDGLDDHLWRNKVLVSEQMYDQGVQHTKTMLGGLHLMTAAAHDIAGAGEFDDAHLAAGLAGGAAIMIAGQENMAGDVYRITDEMRADGGF</sequence>
<organism evidence="1 2">
    <name type="scientific">Halolamina salifodinae</name>
    <dbReference type="NCBI Taxonomy" id="1202767"/>
    <lineage>
        <taxon>Archaea</taxon>
        <taxon>Methanobacteriati</taxon>
        <taxon>Methanobacteriota</taxon>
        <taxon>Stenosarchaea group</taxon>
        <taxon>Halobacteria</taxon>
        <taxon>Halobacteriales</taxon>
        <taxon>Haloferacaceae</taxon>
    </lineage>
</organism>
<dbReference type="EMBL" id="JAGGLC010000001">
    <property type="protein sequence ID" value="MBP1986243.1"/>
    <property type="molecule type" value="Genomic_DNA"/>
</dbReference>
<proteinExistence type="predicted"/>
<dbReference type="AlphaFoldDB" id="A0A8T4GW10"/>
<dbReference type="Proteomes" id="UP000823736">
    <property type="component" value="Unassembled WGS sequence"/>
</dbReference>
<keyword evidence="2" id="KW-1185">Reference proteome</keyword>
<protein>
    <recommendedName>
        <fullName evidence="3">Twin-arginine translocation signal domain-containing protein</fullName>
    </recommendedName>
</protein>
<name>A0A8T4GW10_9EURY</name>
<evidence type="ECO:0000313" key="1">
    <source>
        <dbReference type="EMBL" id="MBP1986243.1"/>
    </source>
</evidence>
<accession>A0A8T4GW10</accession>
<gene>
    <name evidence="1" type="ORF">J2753_000716</name>
</gene>
<evidence type="ECO:0000313" key="2">
    <source>
        <dbReference type="Proteomes" id="UP000823736"/>
    </source>
</evidence>
<reference evidence="1" key="1">
    <citation type="submission" date="2021-03" db="EMBL/GenBank/DDBJ databases">
        <title>Genomic Encyclopedia of Type Strains, Phase IV (KMG-IV): sequencing the most valuable type-strain genomes for metagenomic binning, comparative biology and taxonomic classification.</title>
        <authorList>
            <person name="Goeker M."/>
        </authorList>
    </citation>
    <scope>NUCLEOTIDE SEQUENCE</scope>
    <source>
        <strain evidence="1">DSM 26232</strain>
    </source>
</reference>
<dbReference type="RefSeq" id="WP_209490496.1">
    <property type="nucleotide sequence ID" value="NZ_JAGGLC010000001.1"/>
</dbReference>